<dbReference type="AlphaFoldDB" id="A0A9D4CCW1"/>
<keyword evidence="3" id="KW-1185">Reference proteome</keyword>
<name>A0A9D4CCW1_DREPO</name>
<feature type="region of interest" description="Disordered" evidence="1">
    <location>
        <begin position="1"/>
        <end position="26"/>
    </location>
</feature>
<dbReference type="Proteomes" id="UP000828390">
    <property type="component" value="Unassembled WGS sequence"/>
</dbReference>
<comment type="caution">
    <text evidence="2">The sequence shown here is derived from an EMBL/GenBank/DDBJ whole genome shotgun (WGS) entry which is preliminary data.</text>
</comment>
<proteinExistence type="predicted"/>
<feature type="compositionally biased region" description="Basic and acidic residues" evidence="1">
    <location>
        <begin position="1"/>
        <end position="15"/>
    </location>
</feature>
<evidence type="ECO:0000313" key="3">
    <source>
        <dbReference type="Proteomes" id="UP000828390"/>
    </source>
</evidence>
<dbReference type="EMBL" id="JAIWYP010000013">
    <property type="protein sequence ID" value="KAH3721344.1"/>
    <property type="molecule type" value="Genomic_DNA"/>
</dbReference>
<organism evidence="2 3">
    <name type="scientific">Dreissena polymorpha</name>
    <name type="common">Zebra mussel</name>
    <name type="synonym">Mytilus polymorpha</name>
    <dbReference type="NCBI Taxonomy" id="45954"/>
    <lineage>
        <taxon>Eukaryota</taxon>
        <taxon>Metazoa</taxon>
        <taxon>Spiralia</taxon>
        <taxon>Lophotrochozoa</taxon>
        <taxon>Mollusca</taxon>
        <taxon>Bivalvia</taxon>
        <taxon>Autobranchia</taxon>
        <taxon>Heteroconchia</taxon>
        <taxon>Euheterodonta</taxon>
        <taxon>Imparidentia</taxon>
        <taxon>Neoheterodontei</taxon>
        <taxon>Myida</taxon>
        <taxon>Dreissenoidea</taxon>
        <taxon>Dreissenidae</taxon>
        <taxon>Dreissena</taxon>
    </lineage>
</organism>
<gene>
    <name evidence="2" type="ORF">DPMN_064266</name>
</gene>
<protein>
    <submittedName>
        <fullName evidence="2">Uncharacterized protein</fullName>
    </submittedName>
</protein>
<evidence type="ECO:0000313" key="2">
    <source>
        <dbReference type="EMBL" id="KAH3721344.1"/>
    </source>
</evidence>
<sequence length="66" mass="7565">MKEHVTAGDDVTRYEDDSDEEDEEEYSRYARFVNNIQSSVGLAFKQHSTGKIITLNDQNGRSCKHV</sequence>
<reference evidence="2" key="2">
    <citation type="submission" date="2020-11" db="EMBL/GenBank/DDBJ databases">
        <authorList>
            <person name="McCartney M.A."/>
            <person name="Auch B."/>
            <person name="Kono T."/>
            <person name="Mallez S."/>
            <person name="Becker A."/>
            <person name="Gohl D.M."/>
            <person name="Silverstein K.A.T."/>
            <person name="Koren S."/>
            <person name="Bechman K.B."/>
            <person name="Herman A."/>
            <person name="Abrahante J.E."/>
            <person name="Garbe J."/>
        </authorList>
    </citation>
    <scope>NUCLEOTIDE SEQUENCE</scope>
    <source>
        <strain evidence="2">Duluth1</strain>
        <tissue evidence="2">Whole animal</tissue>
    </source>
</reference>
<reference evidence="2" key="1">
    <citation type="journal article" date="2019" name="bioRxiv">
        <title>The Genome of the Zebra Mussel, Dreissena polymorpha: A Resource for Invasive Species Research.</title>
        <authorList>
            <person name="McCartney M.A."/>
            <person name="Auch B."/>
            <person name="Kono T."/>
            <person name="Mallez S."/>
            <person name="Zhang Y."/>
            <person name="Obille A."/>
            <person name="Becker A."/>
            <person name="Abrahante J.E."/>
            <person name="Garbe J."/>
            <person name="Badalamenti J.P."/>
            <person name="Herman A."/>
            <person name="Mangelson H."/>
            <person name="Liachko I."/>
            <person name="Sullivan S."/>
            <person name="Sone E.D."/>
            <person name="Koren S."/>
            <person name="Silverstein K.A.T."/>
            <person name="Beckman K.B."/>
            <person name="Gohl D.M."/>
        </authorList>
    </citation>
    <scope>NUCLEOTIDE SEQUENCE</scope>
    <source>
        <strain evidence="2">Duluth1</strain>
        <tissue evidence="2">Whole animal</tissue>
    </source>
</reference>
<feature type="compositionally biased region" description="Acidic residues" evidence="1">
    <location>
        <begin position="16"/>
        <end position="25"/>
    </location>
</feature>
<evidence type="ECO:0000256" key="1">
    <source>
        <dbReference type="SAM" id="MobiDB-lite"/>
    </source>
</evidence>
<accession>A0A9D4CCW1</accession>